<dbReference type="Ensembl" id="ENSDCDT00010064722.1">
    <property type="protein sequence ID" value="ENSDCDP00010054185.1"/>
    <property type="gene ID" value="ENSDCDG00010031324.1"/>
</dbReference>
<dbReference type="Proteomes" id="UP000694580">
    <property type="component" value="Chromosome 8"/>
</dbReference>
<evidence type="ECO:0000256" key="2">
    <source>
        <dbReference type="SAM" id="MobiDB-lite"/>
    </source>
</evidence>
<gene>
    <name evidence="3" type="primary">DISC1</name>
</gene>
<reference evidence="3" key="3">
    <citation type="submission" date="2025-09" db="UniProtKB">
        <authorList>
            <consortium name="Ensembl"/>
        </authorList>
    </citation>
    <scope>IDENTIFICATION</scope>
</reference>
<evidence type="ECO:0000313" key="3">
    <source>
        <dbReference type="Ensembl" id="ENSDCDP00010054185.1"/>
    </source>
</evidence>
<proteinExistence type="predicted"/>
<dbReference type="GeneTree" id="ENSGT00390000006176"/>
<dbReference type="GO" id="GO:0005874">
    <property type="term" value="C:microtubule"/>
    <property type="evidence" value="ECO:0007669"/>
    <property type="project" value="TreeGrafter"/>
</dbReference>
<reference evidence="3" key="2">
    <citation type="submission" date="2025-08" db="UniProtKB">
        <authorList>
            <consortium name="Ensembl"/>
        </authorList>
    </citation>
    <scope>IDENTIFICATION</scope>
</reference>
<keyword evidence="4" id="KW-1185">Reference proteome</keyword>
<dbReference type="GO" id="GO:0005815">
    <property type="term" value="C:microtubule organizing center"/>
    <property type="evidence" value="ECO:0007669"/>
    <property type="project" value="TreeGrafter"/>
</dbReference>
<feature type="compositionally biased region" description="Low complexity" evidence="2">
    <location>
        <begin position="236"/>
        <end position="253"/>
    </location>
</feature>
<evidence type="ECO:0008006" key="5">
    <source>
        <dbReference type="Google" id="ProtNLM"/>
    </source>
</evidence>
<protein>
    <recommendedName>
        <fullName evidence="5">Disrupted in schizophrenia 1 protein</fullName>
    </recommendedName>
</protein>
<dbReference type="GO" id="GO:0001764">
    <property type="term" value="P:neuron migration"/>
    <property type="evidence" value="ECO:0007669"/>
    <property type="project" value="TreeGrafter"/>
</dbReference>
<dbReference type="GO" id="GO:0060271">
    <property type="term" value="P:cilium assembly"/>
    <property type="evidence" value="ECO:0007669"/>
    <property type="project" value="TreeGrafter"/>
</dbReference>
<feature type="compositionally biased region" description="Basic and acidic residues" evidence="2">
    <location>
        <begin position="1"/>
        <end position="10"/>
    </location>
</feature>
<feature type="region of interest" description="Disordered" evidence="2">
    <location>
        <begin position="630"/>
        <end position="654"/>
    </location>
</feature>
<keyword evidence="1" id="KW-0175">Coiled coil</keyword>
<dbReference type="AlphaFoldDB" id="A0AAY4E9A3"/>
<reference evidence="3 4" key="1">
    <citation type="submission" date="2020-06" db="EMBL/GenBank/DDBJ databases">
        <authorList>
            <consortium name="Wellcome Sanger Institute Data Sharing"/>
        </authorList>
    </citation>
    <scope>NUCLEOTIDE SEQUENCE [LARGE SCALE GENOMIC DNA]</scope>
</reference>
<dbReference type="GO" id="GO:0045111">
    <property type="term" value="C:intermediate filament cytoskeleton"/>
    <property type="evidence" value="ECO:0007669"/>
    <property type="project" value="TreeGrafter"/>
</dbReference>
<evidence type="ECO:0000313" key="4">
    <source>
        <dbReference type="Proteomes" id="UP000694580"/>
    </source>
</evidence>
<dbReference type="InterPro" id="IPR026081">
    <property type="entry name" value="DISC1"/>
</dbReference>
<feature type="region of interest" description="Disordered" evidence="2">
    <location>
        <begin position="1"/>
        <end position="76"/>
    </location>
</feature>
<feature type="coiled-coil region" evidence="1">
    <location>
        <begin position="366"/>
        <end position="414"/>
    </location>
</feature>
<dbReference type="PANTHER" id="PTHR14332">
    <property type="entry name" value="DISRUPTED IN SCHIZOPHRENIA 1 PROTEIN"/>
    <property type="match status" value="1"/>
</dbReference>
<name>A0AAY4E9A3_9TELE</name>
<accession>A0AAY4E9A3</accession>
<dbReference type="PANTHER" id="PTHR14332:SF3">
    <property type="entry name" value="DISRUPTED IN SCHIZOPHRENIA 1 PROTEIN"/>
    <property type="match status" value="1"/>
</dbReference>
<feature type="region of interest" description="Disordered" evidence="2">
    <location>
        <begin position="216"/>
        <end position="256"/>
    </location>
</feature>
<organism evidence="3 4">
    <name type="scientific">Denticeps clupeoides</name>
    <name type="common">denticle herring</name>
    <dbReference type="NCBI Taxonomy" id="299321"/>
    <lineage>
        <taxon>Eukaryota</taxon>
        <taxon>Metazoa</taxon>
        <taxon>Chordata</taxon>
        <taxon>Craniata</taxon>
        <taxon>Vertebrata</taxon>
        <taxon>Euteleostomi</taxon>
        <taxon>Actinopterygii</taxon>
        <taxon>Neopterygii</taxon>
        <taxon>Teleostei</taxon>
        <taxon>Clupei</taxon>
        <taxon>Clupeiformes</taxon>
        <taxon>Denticipitoidei</taxon>
        <taxon>Denticipitidae</taxon>
        <taxon>Denticeps</taxon>
    </lineage>
</organism>
<evidence type="ECO:0000256" key="1">
    <source>
        <dbReference type="SAM" id="Coils"/>
    </source>
</evidence>
<sequence>MVRLESRYPRTDGGPDAVEASSSCRRTHRKPGYMRAEPPRQLDSALGKEHAPICSSNRQPGANAAAGRTGQEGAGRQHGDLRLIQEPGTLCDEDIQRLPSSDTFSSSFSFIQLSLEASESGPSVPCEGPCGGMSGHRTSETETLPLSCSLCIACEPDRSTAGSQSEFSTSVKPQLTAGLVSAGQTVPGLDPASLKLSEVVHGCRKQQWRRAADVNWSSSGASADLRETPPDSDSCSLDTEATSDTASASSITSGYESATPSCDQSWEVVMKKYEGVLQDRLQSNRTNTKIESMMLRLQRLQQKAVLEDDYDTAERFGKKLTELRRERTSLKPGLPSRHPSVSDFLERLHSAAHSALQWTTADCRSVGDSQRRREQLLQEKQALQVEVCELQARLTELQERSAALDLQISDVDRQLELDEVESSLLRVCSHSQLQLMAQELEDLGASEHRARISISPPPHIVRLQEQEQALSLSIKEATAKVVMSQRLGGSLRRKVSESETQLLALHEAKMVAISGNDFSSAKELKAEMKLVYTERDRLEALAKRLQALSCGSSQDLAHMKEQHRQVKQDLLQGEAQHEQSLKVNTAKYIELLEDRLHSSGSPALERIWEADLEACHLLLQGMQLHAASCCEPEGEEIPPAPDPDPPSSTASKEEPDCAMLTALGGRWCPEANLQHLEFTKKLEEFLFCWEDTHPEDLCGDASVLTEQCELIGRRVLSLEQQLLRAVQSRDHDLTYILSTHLCEVCEVKAVLQTMLSQDHKDEMEEEDEEEEEEKYNAILEEEQYFSDGWEI</sequence>